<feature type="transmembrane region" description="Helical" evidence="1">
    <location>
        <begin position="6"/>
        <end position="24"/>
    </location>
</feature>
<dbReference type="Proteomes" id="UP001597532">
    <property type="component" value="Unassembled WGS sequence"/>
</dbReference>
<keyword evidence="3" id="KW-1185">Reference proteome</keyword>
<reference evidence="3" key="1">
    <citation type="journal article" date="2019" name="Int. J. Syst. Evol. Microbiol.">
        <title>The Global Catalogue of Microorganisms (GCM) 10K type strain sequencing project: providing services to taxonomists for standard genome sequencing and annotation.</title>
        <authorList>
            <consortium name="The Broad Institute Genomics Platform"/>
            <consortium name="The Broad Institute Genome Sequencing Center for Infectious Disease"/>
            <person name="Wu L."/>
            <person name="Ma J."/>
        </authorList>
    </citation>
    <scope>NUCLEOTIDE SEQUENCE [LARGE SCALE GENOMIC DNA]</scope>
    <source>
        <strain evidence="3">KCTC 52924</strain>
    </source>
</reference>
<proteinExistence type="predicted"/>
<dbReference type="Pfam" id="PF20532">
    <property type="entry name" value="DUF6747"/>
    <property type="match status" value="1"/>
</dbReference>
<dbReference type="RefSeq" id="WP_353057466.1">
    <property type="nucleotide sequence ID" value="NZ_CP166679.1"/>
</dbReference>
<accession>A0ABW5VH65</accession>
<evidence type="ECO:0000313" key="3">
    <source>
        <dbReference type="Proteomes" id="UP001597532"/>
    </source>
</evidence>
<comment type="caution">
    <text evidence="2">The sequence shown here is derived from an EMBL/GenBank/DDBJ whole genome shotgun (WGS) entry which is preliminary data.</text>
</comment>
<evidence type="ECO:0000256" key="1">
    <source>
        <dbReference type="SAM" id="Phobius"/>
    </source>
</evidence>
<organism evidence="2 3">
    <name type="scientific">Arenibacter antarcticus</name>
    <dbReference type="NCBI Taxonomy" id="2040469"/>
    <lineage>
        <taxon>Bacteria</taxon>
        <taxon>Pseudomonadati</taxon>
        <taxon>Bacteroidota</taxon>
        <taxon>Flavobacteriia</taxon>
        <taxon>Flavobacteriales</taxon>
        <taxon>Flavobacteriaceae</taxon>
        <taxon>Arenibacter</taxon>
    </lineage>
</organism>
<protein>
    <submittedName>
        <fullName evidence="2">DUF6747 family protein</fullName>
    </submittedName>
</protein>
<keyword evidence="1" id="KW-1133">Transmembrane helix</keyword>
<evidence type="ECO:0000313" key="2">
    <source>
        <dbReference type="EMBL" id="MFD2790650.1"/>
    </source>
</evidence>
<keyword evidence="1" id="KW-0472">Membrane</keyword>
<dbReference type="EMBL" id="JBHUOK010000030">
    <property type="protein sequence ID" value="MFD2790650.1"/>
    <property type="molecule type" value="Genomic_DNA"/>
</dbReference>
<gene>
    <name evidence="2" type="ORF">ACFS1K_12825</name>
</gene>
<dbReference type="InterPro" id="IPR046635">
    <property type="entry name" value="DUF6747"/>
</dbReference>
<keyword evidence="1" id="KW-0812">Transmembrane</keyword>
<sequence length="35" mass="4084">MVRSYLKAFCWFSLNITAIVLYTFNSRISTGFAFD</sequence>
<name>A0ABW5VH65_9FLAO</name>